<feature type="signal peptide" evidence="1">
    <location>
        <begin position="1"/>
        <end position="15"/>
    </location>
</feature>
<dbReference type="Proteomes" id="UP001154078">
    <property type="component" value="Chromosome 5"/>
</dbReference>
<dbReference type="PANTHER" id="PTHR11008:SF14">
    <property type="entry name" value="CIRCADIAN CLOCK-CONTROLLED PROTEIN-LIKE PROTEIN"/>
    <property type="match status" value="1"/>
</dbReference>
<evidence type="ECO:0000256" key="1">
    <source>
        <dbReference type="SAM" id="SignalP"/>
    </source>
</evidence>
<evidence type="ECO:0000313" key="2">
    <source>
        <dbReference type="EMBL" id="CAH0558264.1"/>
    </source>
</evidence>
<dbReference type="GO" id="GO:0005615">
    <property type="term" value="C:extracellular space"/>
    <property type="evidence" value="ECO:0007669"/>
    <property type="project" value="TreeGrafter"/>
</dbReference>
<dbReference type="InterPro" id="IPR010562">
    <property type="entry name" value="Haemolymph_juvenile_hormone-bd"/>
</dbReference>
<dbReference type="InterPro" id="IPR038606">
    <property type="entry name" value="To_sf"/>
</dbReference>
<dbReference type="OrthoDB" id="8175281at2759"/>
<organism evidence="2 3">
    <name type="scientific">Brassicogethes aeneus</name>
    <name type="common">Rape pollen beetle</name>
    <name type="synonym">Meligethes aeneus</name>
    <dbReference type="NCBI Taxonomy" id="1431903"/>
    <lineage>
        <taxon>Eukaryota</taxon>
        <taxon>Metazoa</taxon>
        <taxon>Ecdysozoa</taxon>
        <taxon>Arthropoda</taxon>
        <taxon>Hexapoda</taxon>
        <taxon>Insecta</taxon>
        <taxon>Pterygota</taxon>
        <taxon>Neoptera</taxon>
        <taxon>Endopterygota</taxon>
        <taxon>Coleoptera</taxon>
        <taxon>Polyphaga</taxon>
        <taxon>Cucujiformia</taxon>
        <taxon>Nitidulidae</taxon>
        <taxon>Meligethinae</taxon>
        <taxon>Brassicogethes</taxon>
    </lineage>
</organism>
<sequence>MKFLVILVLFSLSYADESLSEEGVDHRDLLPFLEFCREKHLNFERCWESSIEDLRKILKKGSEKYSLRSVEEIHLNNQYTEKVVSMVVRISDLILNGLGDYYIKNINLKSSTPEIEIDVSKLKLHGYYNVSGSLLNYPILPINGNGTIHINMTDCTFKSKMTPEIYTVETTRKVKFTKADVKMTIDGGKIRIDDRAKKIQNYIAPLNFLLNQHFVHVTKQLVPLIEETVEFLLLDVGDPDYHIPSIEPLFIDNLMSENLTDMLLNVSSVKAYGCSEYQITNIHMDFDTMDCNFDIDIPVLRIEADYNIDGKLIMIPIKGKGVFDANITNVAAKASLNGDLINKNGANHLHYSTINLKVKVGGGNVKMETYHSDKVFRKNKKHIILS</sequence>
<dbReference type="Gene3D" id="3.15.10.30">
    <property type="entry name" value="Haemolymph juvenile hormone binding protein"/>
    <property type="match status" value="2"/>
</dbReference>
<dbReference type="EMBL" id="OV121136">
    <property type="protein sequence ID" value="CAH0558264.1"/>
    <property type="molecule type" value="Genomic_DNA"/>
</dbReference>
<keyword evidence="1" id="KW-0732">Signal</keyword>
<gene>
    <name evidence="2" type="ORF">MELIAE_LOCUS8777</name>
</gene>
<reference evidence="2" key="1">
    <citation type="submission" date="2021-12" db="EMBL/GenBank/DDBJ databases">
        <authorList>
            <person name="King R."/>
        </authorList>
    </citation>
    <scope>NUCLEOTIDE SEQUENCE</scope>
</reference>
<protein>
    <submittedName>
        <fullName evidence="2">Uncharacterized protein</fullName>
    </submittedName>
</protein>
<feature type="chain" id="PRO_5040156450" evidence="1">
    <location>
        <begin position="16"/>
        <end position="386"/>
    </location>
</feature>
<dbReference type="PANTHER" id="PTHR11008">
    <property type="entry name" value="PROTEIN TAKEOUT-LIKE PROTEIN"/>
    <property type="match status" value="1"/>
</dbReference>
<keyword evidence="3" id="KW-1185">Reference proteome</keyword>
<dbReference type="SMART" id="SM00700">
    <property type="entry name" value="JHBP"/>
    <property type="match status" value="1"/>
</dbReference>
<dbReference type="AlphaFoldDB" id="A0A9P0B9U5"/>
<dbReference type="Pfam" id="PF06585">
    <property type="entry name" value="JHBP"/>
    <property type="match status" value="2"/>
</dbReference>
<accession>A0A9P0B9U5</accession>
<name>A0A9P0B9U5_BRAAE</name>
<evidence type="ECO:0000313" key="3">
    <source>
        <dbReference type="Proteomes" id="UP001154078"/>
    </source>
</evidence>
<proteinExistence type="predicted"/>